<feature type="region of interest" description="Disordered" evidence="1">
    <location>
        <begin position="146"/>
        <end position="171"/>
    </location>
</feature>
<dbReference type="AlphaFoldDB" id="A0A1I5NUQ5"/>
<evidence type="ECO:0000259" key="2">
    <source>
        <dbReference type="Pfam" id="PF12697"/>
    </source>
</evidence>
<dbReference type="Proteomes" id="UP000199137">
    <property type="component" value="Unassembled WGS sequence"/>
</dbReference>
<feature type="domain" description="AB hydrolase-1" evidence="2">
    <location>
        <begin position="4"/>
        <end position="125"/>
    </location>
</feature>
<dbReference type="InterPro" id="IPR029058">
    <property type="entry name" value="AB_hydrolase_fold"/>
</dbReference>
<dbReference type="SUPFAM" id="SSF53474">
    <property type="entry name" value="alpha/beta-Hydrolases"/>
    <property type="match status" value="1"/>
</dbReference>
<feature type="compositionally biased region" description="Polar residues" evidence="1">
    <location>
        <begin position="146"/>
        <end position="161"/>
    </location>
</feature>
<accession>A0A1I5NUQ5</accession>
<evidence type="ECO:0000256" key="1">
    <source>
        <dbReference type="SAM" id="MobiDB-lite"/>
    </source>
</evidence>
<dbReference type="PANTHER" id="PTHR37017:SF11">
    <property type="entry name" value="ESTERASE_LIPASE_THIOESTERASE DOMAIN-CONTAINING PROTEIN"/>
    <property type="match status" value="1"/>
</dbReference>
<keyword evidence="3" id="KW-0378">Hydrolase</keyword>
<name>A0A1I5NUQ5_9PSEU</name>
<proteinExistence type="predicted"/>
<protein>
    <submittedName>
        <fullName evidence="3">Alpha/beta hydrolase family protein</fullName>
    </submittedName>
</protein>
<evidence type="ECO:0000313" key="4">
    <source>
        <dbReference type="Proteomes" id="UP000199137"/>
    </source>
</evidence>
<dbReference type="Gene3D" id="3.40.50.1820">
    <property type="entry name" value="alpha/beta hydrolase"/>
    <property type="match status" value="1"/>
</dbReference>
<evidence type="ECO:0000313" key="3">
    <source>
        <dbReference type="EMBL" id="SFP25492.1"/>
    </source>
</evidence>
<organism evidence="3 4">
    <name type="scientific">Amycolatopsis rubida</name>
    <dbReference type="NCBI Taxonomy" id="112413"/>
    <lineage>
        <taxon>Bacteria</taxon>
        <taxon>Bacillati</taxon>
        <taxon>Actinomycetota</taxon>
        <taxon>Actinomycetes</taxon>
        <taxon>Pseudonocardiales</taxon>
        <taxon>Pseudonocardiaceae</taxon>
        <taxon>Amycolatopsis</taxon>
    </lineage>
</organism>
<dbReference type="InterPro" id="IPR000073">
    <property type="entry name" value="AB_hydrolase_1"/>
</dbReference>
<gene>
    <name evidence="3" type="ORF">SAMN05421854_104534</name>
</gene>
<dbReference type="InterPro" id="IPR052897">
    <property type="entry name" value="Sec-Metab_Biosynth_Hydrolase"/>
</dbReference>
<dbReference type="STRING" id="112413.SAMN05421854_104534"/>
<dbReference type="GO" id="GO:0016787">
    <property type="term" value="F:hydrolase activity"/>
    <property type="evidence" value="ECO:0007669"/>
    <property type="project" value="UniProtKB-KW"/>
</dbReference>
<reference evidence="3 4" key="1">
    <citation type="submission" date="2016-10" db="EMBL/GenBank/DDBJ databases">
        <authorList>
            <person name="de Groot N.N."/>
        </authorList>
    </citation>
    <scope>NUCLEOTIDE SEQUENCE [LARGE SCALE GENOMIC DNA]</scope>
    <source>
        <strain evidence="3 4">DSM 44637</strain>
    </source>
</reference>
<dbReference type="PANTHER" id="PTHR37017">
    <property type="entry name" value="AB HYDROLASE-1 DOMAIN-CONTAINING PROTEIN-RELATED"/>
    <property type="match status" value="1"/>
</dbReference>
<dbReference type="Pfam" id="PF12697">
    <property type="entry name" value="Abhydrolase_6"/>
    <property type="match status" value="1"/>
</dbReference>
<sequence length="171" mass="17943">MAELVLVHGAWSDGSAWPEVIPALHRHGHRVRSAHLPMTSLADDIAEVRREIATFGGPVVLAGHSYGGAVISGAAKDNPQVNALAYFAAYVPDEGENVPSQNGKFPGWPSNGPPRWPRCNDALAPAASPHPRVLVPGATCRRLTQCPQRTGSSTRTCSAGSPNGLGRIVSS</sequence>
<dbReference type="EMBL" id="FOWC01000004">
    <property type="protein sequence ID" value="SFP25492.1"/>
    <property type="molecule type" value="Genomic_DNA"/>
</dbReference>